<keyword evidence="12" id="KW-0963">Cytoplasm</keyword>
<evidence type="ECO:0000256" key="7">
    <source>
        <dbReference type="ARBA" id="ARBA00022898"/>
    </source>
</evidence>
<dbReference type="EMBL" id="AP015029">
    <property type="protein sequence ID" value="BAW24597.1"/>
    <property type="molecule type" value="Genomic_DNA"/>
</dbReference>
<dbReference type="NCBIfam" id="NF003764">
    <property type="entry name" value="PRK05355.1"/>
    <property type="match status" value="1"/>
</dbReference>
<dbReference type="InterPro" id="IPR015424">
    <property type="entry name" value="PyrdxlP-dep_Trfase"/>
</dbReference>
<evidence type="ECO:0000256" key="9">
    <source>
        <dbReference type="ARBA" id="ARBA00023299"/>
    </source>
</evidence>
<comment type="pathway">
    <text evidence="1 12">Cofactor biosynthesis; pyridoxine 5'-phosphate biosynthesis; pyridoxine 5'-phosphate from D-erythrose 4-phosphate: step 3/5.</text>
</comment>
<keyword evidence="6 12" id="KW-0808">Transferase</keyword>
<dbReference type="RefSeq" id="WP_096426547.1">
    <property type="nucleotide sequence ID" value="NZ_AP015029.1"/>
</dbReference>
<gene>
    <name evidence="12" type="primary">serC</name>
    <name evidence="14" type="ORF">KF715C_ch40240</name>
</gene>
<evidence type="ECO:0000256" key="2">
    <source>
        <dbReference type="ARBA" id="ARBA00005099"/>
    </source>
</evidence>
<comment type="similarity">
    <text evidence="3 12">Belongs to the class-V pyridoxal-phosphate-dependent aminotransferase family. SerC subfamily.</text>
</comment>
<dbReference type="PANTHER" id="PTHR43247:SF1">
    <property type="entry name" value="PHOSPHOSERINE AMINOTRANSFERASE"/>
    <property type="match status" value="1"/>
</dbReference>
<dbReference type="InterPro" id="IPR022278">
    <property type="entry name" value="Pser_aminoTfrase"/>
</dbReference>
<dbReference type="GO" id="GO:0004648">
    <property type="term" value="F:O-phospho-L-serine:2-oxoglutarate aminotransferase activity"/>
    <property type="evidence" value="ECO:0007669"/>
    <property type="project" value="UniProtKB-UniRule"/>
</dbReference>
<dbReference type="FunFam" id="3.90.1150.10:FF:000006">
    <property type="entry name" value="Phosphoserine aminotransferase"/>
    <property type="match status" value="1"/>
</dbReference>
<feature type="domain" description="Aminotransferase class V" evidence="13">
    <location>
        <begin position="10"/>
        <end position="361"/>
    </location>
</feature>
<feature type="binding site" evidence="12">
    <location>
        <position position="105"/>
    </location>
    <ligand>
        <name>pyridoxal 5'-phosphate</name>
        <dbReference type="ChEBI" id="CHEBI:597326"/>
    </ligand>
</feature>
<dbReference type="UniPathway" id="UPA00135">
    <property type="reaction ID" value="UER00197"/>
</dbReference>
<name>A0A1L7NGK8_PSEPU</name>
<dbReference type="InterPro" id="IPR000192">
    <property type="entry name" value="Aminotrans_V_dom"/>
</dbReference>
<keyword evidence="5 12" id="KW-0028">Amino-acid biosynthesis</keyword>
<dbReference type="Proteomes" id="UP000218731">
    <property type="component" value="Chromosome 1"/>
</dbReference>
<comment type="cofactor">
    <cofactor evidence="12">
        <name>pyridoxal 5'-phosphate</name>
        <dbReference type="ChEBI" id="CHEBI:597326"/>
    </cofactor>
    <text evidence="12">Binds 1 pyridoxal phosphate per subunit.</text>
</comment>
<comment type="subcellular location">
    <subcellularLocation>
        <location evidence="12">Cytoplasm</location>
    </subcellularLocation>
</comment>
<feature type="binding site" evidence="12">
    <location>
        <position position="156"/>
    </location>
    <ligand>
        <name>pyridoxal 5'-phosphate</name>
        <dbReference type="ChEBI" id="CHEBI:597326"/>
    </ligand>
</feature>
<keyword evidence="4 12" id="KW-0032">Aminotransferase</keyword>
<evidence type="ECO:0000256" key="4">
    <source>
        <dbReference type="ARBA" id="ARBA00022576"/>
    </source>
</evidence>
<keyword evidence="8 12" id="KW-0664">Pyridoxine biosynthesis</keyword>
<dbReference type="Gene3D" id="3.40.640.10">
    <property type="entry name" value="Type I PLP-dependent aspartate aminotransferase-like (Major domain)"/>
    <property type="match status" value="1"/>
</dbReference>
<dbReference type="PANTHER" id="PTHR43247">
    <property type="entry name" value="PHOSPHOSERINE AMINOTRANSFERASE"/>
    <property type="match status" value="1"/>
</dbReference>
<evidence type="ECO:0000256" key="11">
    <source>
        <dbReference type="ARBA" id="ARBA00049007"/>
    </source>
</evidence>
<evidence type="ECO:0000256" key="10">
    <source>
        <dbReference type="ARBA" id="ARBA00047630"/>
    </source>
</evidence>
<dbReference type="Gene3D" id="3.90.1150.10">
    <property type="entry name" value="Aspartate Aminotransferase, domain 1"/>
    <property type="match status" value="1"/>
</dbReference>
<dbReference type="AlphaFoldDB" id="A0A1L7NGK8"/>
<proteinExistence type="inferred from homology"/>
<evidence type="ECO:0000313" key="15">
    <source>
        <dbReference type="Proteomes" id="UP000218731"/>
    </source>
</evidence>
<reference evidence="14 15" key="1">
    <citation type="submission" date="2015-11" db="EMBL/GenBank/DDBJ databases">
        <title>Complete genome sequencing of a biphenyl-degrading bacterium, Pseudomonas putida KF715 (=NBRC110667).</title>
        <authorList>
            <person name="Suenaga H."/>
            <person name="Fujihara N."/>
            <person name="Watanabe T."/>
            <person name="Hirose J."/>
            <person name="Kimura N."/>
            <person name="Yamazoe A."/>
            <person name="Hosoyama A."/>
            <person name="Shimodaira J."/>
            <person name="Furukawa K."/>
        </authorList>
    </citation>
    <scope>NUCLEOTIDE SEQUENCE [LARGE SCALE GENOMIC DNA]</scope>
    <source>
        <strain evidence="14 15">KF715</strain>
    </source>
</reference>
<keyword evidence="7 12" id="KW-0663">Pyridoxal phosphate</keyword>
<feature type="binding site" evidence="12">
    <location>
        <position position="180"/>
    </location>
    <ligand>
        <name>pyridoxal 5'-phosphate</name>
        <dbReference type="ChEBI" id="CHEBI:597326"/>
    </ligand>
</feature>
<comment type="subunit">
    <text evidence="12">Homodimer.</text>
</comment>
<organism evidence="14 15">
    <name type="scientific">Pseudomonas putida</name>
    <name type="common">Arthrobacter siderocapsulatus</name>
    <dbReference type="NCBI Taxonomy" id="303"/>
    <lineage>
        <taxon>Bacteria</taxon>
        <taxon>Pseudomonadati</taxon>
        <taxon>Pseudomonadota</taxon>
        <taxon>Gammaproteobacteria</taxon>
        <taxon>Pseudomonadales</taxon>
        <taxon>Pseudomonadaceae</taxon>
        <taxon>Pseudomonas</taxon>
    </lineage>
</organism>
<evidence type="ECO:0000256" key="8">
    <source>
        <dbReference type="ARBA" id="ARBA00023096"/>
    </source>
</evidence>
<protein>
    <recommendedName>
        <fullName evidence="12">Phosphoserine aminotransferase</fullName>
        <ecNumber evidence="12">2.6.1.52</ecNumber>
    </recommendedName>
    <alternativeName>
        <fullName evidence="12">Phosphohydroxythreonine aminotransferase</fullName>
        <shortName evidence="12">PSAT</shortName>
    </alternativeName>
</protein>
<evidence type="ECO:0000256" key="5">
    <source>
        <dbReference type="ARBA" id="ARBA00022605"/>
    </source>
</evidence>
<dbReference type="NCBIfam" id="TIGR01364">
    <property type="entry name" value="serC_1"/>
    <property type="match status" value="1"/>
</dbReference>
<dbReference type="FunFam" id="3.40.640.10:FF:000010">
    <property type="entry name" value="Phosphoserine aminotransferase"/>
    <property type="match status" value="1"/>
</dbReference>
<comment type="function">
    <text evidence="12">Catalyzes the reversible conversion of 3-phosphohydroxypyruvate to phosphoserine and of 3-hydroxy-2-oxo-4-phosphonooxybutanoate to phosphohydroxythreonine.</text>
</comment>
<evidence type="ECO:0000259" key="13">
    <source>
        <dbReference type="Pfam" id="PF00266"/>
    </source>
</evidence>
<dbReference type="HAMAP" id="MF_00160">
    <property type="entry name" value="SerC_aminotrans_5"/>
    <property type="match status" value="1"/>
</dbReference>
<comment type="catalytic activity">
    <reaction evidence="11 12">
        <text>O-phospho-L-serine + 2-oxoglutarate = 3-phosphooxypyruvate + L-glutamate</text>
        <dbReference type="Rhea" id="RHEA:14329"/>
        <dbReference type="ChEBI" id="CHEBI:16810"/>
        <dbReference type="ChEBI" id="CHEBI:18110"/>
        <dbReference type="ChEBI" id="CHEBI:29985"/>
        <dbReference type="ChEBI" id="CHEBI:57524"/>
        <dbReference type="EC" id="2.6.1.52"/>
    </reaction>
</comment>
<dbReference type="EC" id="2.6.1.52" evidence="12"/>
<comment type="pathway">
    <text evidence="2 12">Amino-acid biosynthesis; L-serine biosynthesis; L-serine from 3-phospho-D-glycerate: step 2/3.</text>
</comment>
<feature type="binding site" evidence="12">
    <location>
        <begin position="245"/>
        <end position="246"/>
    </location>
    <ligand>
        <name>pyridoxal 5'-phosphate</name>
        <dbReference type="ChEBI" id="CHEBI:597326"/>
    </ligand>
</feature>
<evidence type="ECO:0000256" key="3">
    <source>
        <dbReference type="ARBA" id="ARBA00006904"/>
    </source>
</evidence>
<dbReference type="SUPFAM" id="SSF53383">
    <property type="entry name" value="PLP-dependent transferases"/>
    <property type="match status" value="1"/>
</dbReference>
<feature type="binding site" evidence="12">
    <location>
        <position position="46"/>
    </location>
    <ligand>
        <name>L-glutamate</name>
        <dbReference type="ChEBI" id="CHEBI:29985"/>
    </ligand>
</feature>
<dbReference type="GO" id="GO:0030170">
    <property type="term" value="F:pyridoxal phosphate binding"/>
    <property type="evidence" value="ECO:0007669"/>
    <property type="project" value="UniProtKB-UniRule"/>
</dbReference>
<accession>A0A1L7NGK8</accession>
<dbReference type="GO" id="GO:0006564">
    <property type="term" value="P:L-serine biosynthetic process"/>
    <property type="evidence" value="ECO:0007669"/>
    <property type="project" value="UniProtKB-UniRule"/>
</dbReference>
<evidence type="ECO:0000256" key="1">
    <source>
        <dbReference type="ARBA" id="ARBA00004915"/>
    </source>
</evidence>
<sequence>MKFSPKRPINFSAGPGTIPEEVLETIQEEIFGWHGIGVGVMEMSHRSKEFISIYQSAQEKFRHYLQIPKNFKILFMQGGGIAQNAIVPMNLARRGCIDFLVTGNWSQKSYEEAGRYANDIRVAASSKLTGYTEIPTISGWKLNPAADYIHICSNETVQGVQFQELPDISILGSQAPLVVDCSSDLGSRSVDWSRAGLVFAAAQKNLGIAGLTIVVVREDLIGRALPICPSAFDYSVVDANESMYNTPPTWAIYVAELVLGWAQTQREGELTGVRAIEVRNKRKAEKIYRAIDESSFYHNNVAHQFRSDMNVPFFLADSKLDAAFLSAAKENNLLQLKGHKSVGGMRASLYNAMTEEGVDSLVDFLKDFERTRG</sequence>
<dbReference type="UniPathway" id="UPA00244">
    <property type="reaction ID" value="UER00311"/>
</dbReference>
<dbReference type="GO" id="GO:0005737">
    <property type="term" value="C:cytoplasm"/>
    <property type="evidence" value="ECO:0007669"/>
    <property type="project" value="UniProtKB-SubCell"/>
</dbReference>
<feature type="binding site" evidence="12">
    <location>
        <position position="203"/>
    </location>
    <ligand>
        <name>pyridoxal 5'-phosphate</name>
        <dbReference type="ChEBI" id="CHEBI:597326"/>
    </ligand>
</feature>
<feature type="modified residue" description="N6-(pyridoxal phosphate)lysine" evidence="12">
    <location>
        <position position="204"/>
    </location>
</feature>
<keyword evidence="9 12" id="KW-0718">Serine biosynthesis</keyword>
<comment type="catalytic activity">
    <reaction evidence="10 12">
        <text>4-(phosphooxy)-L-threonine + 2-oxoglutarate = (R)-3-hydroxy-2-oxo-4-phosphooxybutanoate + L-glutamate</text>
        <dbReference type="Rhea" id="RHEA:16573"/>
        <dbReference type="ChEBI" id="CHEBI:16810"/>
        <dbReference type="ChEBI" id="CHEBI:29985"/>
        <dbReference type="ChEBI" id="CHEBI:58452"/>
        <dbReference type="ChEBI" id="CHEBI:58538"/>
        <dbReference type="EC" id="2.6.1.52"/>
    </reaction>
</comment>
<comment type="caution">
    <text evidence="12">Lacks conserved residue(s) required for the propagation of feature annotation.</text>
</comment>
<evidence type="ECO:0000256" key="6">
    <source>
        <dbReference type="ARBA" id="ARBA00022679"/>
    </source>
</evidence>
<dbReference type="PIRSF" id="PIRSF000525">
    <property type="entry name" value="SerC"/>
    <property type="match status" value="1"/>
</dbReference>
<dbReference type="InterPro" id="IPR015421">
    <property type="entry name" value="PyrdxlP-dep_Trfase_major"/>
</dbReference>
<evidence type="ECO:0000313" key="14">
    <source>
        <dbReference type="EMBL" id="BAW24597.1"/>
    </source>
</evidence>
<dbReference type="GO" id="GO:0008615">
    <property type="term" value="P:pyridoxine biosynthetic process"/>
    <property type="evidence" value="ECO:0007669"/>
    <property type="project" value="UniProtKB-UniRule"/>
</dbReference>
<evidence type="ECO:0000256" key="12">
    <source>
        <dbReference type="HAMAP-Rule" id="MF_00160"/>
    </source>
</evidence>
<dbReference type="Pfam" id="PF00266">
    <property type="entry name" value="Aminotran_5"/>
    <property type="match status" value="1"/>
</dbReference>
<dbReference type="InterPro" id="IPR015422">
    <property type="entry name" value="PyrdxlP-dep_Trfase_small"/>
</dbReference>